<evidence type="ECO:0000256" key="5">
    <source>
        <dbReference type="ARBA" id="ARBA00023065"/>
    </source>
</evidence>
<feature type="region of interest" description="Disordered" evidence="9">
    <location>
        <begin position="1080"/>
        <end position="1123"/>
    </location>
</feature>
<feature type="compositionally biased region" description="Basic and acidic residues" evidence="9">
    <location>
        <begin position="1035"/>
        <end position="1048"/>
    </location>
</feature>
<evidence type="ECO:0000256" key="2">
    <source>
        <dbReference type="ARBA" id="ARBA00022448"/>
    </source>
</evidence>
<keyword evidence="2 8" id="KW-0813">Transport</keyword>
<evidence type="ECO:0000256" key="10">
    <source>
        <dbReference type="SAM" id="Phobius"/>
    </source>
</evidence>
<feature type="region of interest" description="Disordered" evidence="9">
    <location>
        <begin position="402"/>
        <end position="451"/>
    </location>
</feature>
<sequence>MFELDCHSRIFSMASSAHSDLPALVSSDFGQAFPSLSRERLHLALGTMRIPEQLKLFVVALYTDVLCYGAFMSATVSLFLQGCGIIQGCPAPGTLFALATDGFYQDMELSLATALRRLAPTKIRARIFSVAGRIAALKLKANKFKIAPLAAAISMELASRNGAQEVDEARGRGMTYHLESLDRLNDVANDDALRTKKLQTDLIVLMVMDRHLEDFCGKVADIGKTDDEYSVYWSAAHGSFVYEAKALCFLLFGTPWHGRMAAAQADGPAGPDEALLDMRRKLFRAFGELVEAYMSHQHLGSRGSAASLAAPARAASELARIAGIAELAETAGMASAAEEVEARVIGRQLGTWEVELEALRSGGGPPAAAAARSPSAEAPAAQLLRKAQLGGAAMFDALAAARQWQPPQREPAVEAPVAQRPAPGPQHLGSARPQAATARPQASQRVAAAPSAAEAPSGCHLRSALPIHLGPPFLSLCTAAPPASGRPVAQPEPAAQAPCSGAPLAQAPAGPPIAKRALRREASAPLLAYSAPAAAPLQGCAAARGRPPTASPPAAARPDALAAAPGRSPPPAGRRGRPSVQVMTPVVCRLADCERGGPGGPPRGSAAAPPGGEAGREGRRTSSQPAPLQRGYTALTAQCWHVPEAAFGALRSDFGTDSGAESDELAKLAVQSWAAEANDAVASLGGFEHTAGSSLGAFKSGDVQVEWASEPSRGVPIDNVFARDLYGDTEAVDDCPAVSPHASMTGRSPSQLTNISGVRSMAESYVTDVFRVKSMAESCVTDIVIAVADGMQSLPAKIQQKMRAHWRLLTACLFMVSLGVVMGMVFEDWEFLTSLYVIVQIVTTIGYGDVTVQTDWMKLFMAFYVLAALLVVANFFNLIMDVVIESNVQTIRSRLRKVEIGALASIHNDEEAKEAWGTTNRAVSAAVLLVFAISTGTLFFRFAESCTCSYGNTQEDFDLQQCDESSYDTCVATEGLQMSWASAFYMSVITVTTVGFGDHSPKSRIGRIVGIIWMLLGVAVTAYCSGLVRRLGAGGREDRVRGRAEHQRGGLPPDGQGRKRLPFEGRVRALRVGEAQPCVQGHPRRHLRQVRRHGHRRTGPADLPDAAQGRAGGPEAQAACGGGGGRACGRAAARGRLAEVAARGRLAEVAARGLLAEVAAEAGPLDTARVLTRRCLPKTV</sequence>
<keyword evidence="6 10" id="KW-0472">Membrane</keyword>
<feature type="region of interest" description="Disordered" evidence="9">
    <location>
        <begin position="540"/>
        <end position="627"/>
    </location>
</feature>
<dbReference type="InterPro" id="IPR013099">
    <property type="entry name" value="K_chnl_dom"/>
</dbReference>
<evidence type="ECO:0000313" key="13">
    <source>
        <dbReference type="Proteomes" id="UP001189429"/>
    </source>
</evidence>
<dbReference type="SUPFAM" id="SSF81324">
    <property type="entry name" value="Voltage-gated potassium channels"/>
    <property type="match status" value="2"/>
</dbReference>
<proteinExistence type="inferred from homology"/>
<dbReference type="PANTHER" id="PTHR11003:SF291">
    <property type="entry name" value="IP11374P"/>
    <property type="match status" value="1"/>
</dbReference>
<feature type="region of interest" description="Disordered" evidence="9">
    <location>
        <begin position="1035"/>
        <end position="1060"/>
    </location>
</feature>
<reference evidence="12" key="1">
    <citation type="submission" date="2023-10" db="EMBL/GenBank/DDBJ databases">
        <authorList>
            <person name="Chen Y."/>
            <person name="Shah S."/>
            <person name="Dougan E. K."/>
            <person name="Thang M."/>
            <person name="Chan C."/>
        </authorList>
    </citation>
    <scope>NUCLEOTIDE SEQUENCE [LARGE SCALE GENOMIC DNA]</scope>
</reference>
<dbReference type="Pfam" id="PF07885">
    <property type="entry name" value="Ion_trans_2"/>
    <property type="match status" value="2"/>
</dbReference>
<comment type="subcellular location">
    <subcellularLocation>
        <location evidence="1">Membrane</location>
        <topology evidence="1">Multi-pass membrane protein</topology>
    </subcellularLocation>
</comment>
<comment type="similarity">
    <text evidence="8">Belongs to the two pore domain potassium channel (TC 1.A.1.8) family.</text>
</comment>
<feature type="transmembrane region" description="Helical" evidence="10">
    <location>
        <begin position="922"/>
        <end position="943"/>
    </location>
</feature>
<feature type="region of interest" description="Disordered" evidence="9">
    <location>
        <begin position="481"/>
        <end position="511"/>
    </location>
</feature>
<dbReference type="EMBL" id="CAUYUJ010015137">
    <property type="protein sequence ID" value="CAK0850306.1"/>
    <property type="molecule type" value="Genomic_DNA"/>
</dbReference>
<feature type="transmembrane region" description="Helical" evidence="10">
    <location>
        <begin position="831"/>
        <end position="848"/>
    </location>
</feature>
<evidence type="ECO:0000256" key="4">
    <source>
        <dbReference type="ARBA" id="ARBA00022989"/>
    </source>
</evidence>
<dbReference type="PRINTS" id="PR01333">
    <property type="entry name" value="2POREKCHANEL"/>
</dbReference>
<gene>
    <name evidence="12" type="ORF">PCOR1329_LOCUS42738</name>
</gene>
<keyword evidence="13" id="KW-1185">Reference proteome</keyword>
<evidence type="ECO:0000256" key="6">
    <source>
        <dbReference type="ARBA" id="ARBA00023136"/>
    </source>
</evidence>
<feature type="compositionally biased region" description="Basic residues" evidence="9">
    <location>
        <begin position="1082"/>
        <end position="1098"/>
    </location>
</feature>
<feature type="transmembrane region" description="Helical" evidence="10">
    <location>
        <begin position="806"/>
        <end position="826"/>
    </location>
</feature>
<dbReference type="Gene3D" id="1.10.287.70">
    <property type="match status" value="2"/>
</dbReference>
<feature type="transmembrane region" description="Helical" evidence="10">
    <location>
        <begin position="1008"/>
        <end position="1028"/>
    </location>
</feature>
<keyword evidence="7 8" id="KW-0407">Ion channel</keyword>
<protein>
    <recommendedName>
        <fullName evidence="11">Potassium channel domain-containing protein</fullName>
    </recommendedName>
</protein>
<dbReference type="Proteomes" id="UP001189429">
    <property type="component" value="Unassembled WGS sequence"/>
</dbReference>
<evidence type="ECO:0000256" key="9">
    <source>
        <dbReference type="SAM" id="MobiDB-lite"/>
    </source>
</evidence>
<feature type="domain" description="Potassium channel" evidence="11">
    <location>
        <begin position="812"/>
        <end position="884"/>
    </location>
</feature>
<feature type="compositionally biased region" description="Low complexity" evidence="9">
    <location>
        <begin position="487"/>
        <end position="511"/>
    </location>
</feature>
<keyword evidence="3 8" id="KW-0812">Transmembrane</keyword>
<evidence type="ECO:0000256" key="1">
    <source>
        <dbReference type="ARBA" id="ARBA00004141"/>
    </source>
</evidence>
<feature type="compositionally biased region" description="Low complexity" evidence="9">
    <location>
        <begin position="540"/>
        <end position="566"/>
    </location>
</feature>
<organism evidence="12 13">
    <name type="scientific">Prorocentrum cordatum</name>
    <dbReference type="NCBI Taxonomy" id="2364126"/>
    <lineage>
        <taxon>Eukaryota</taxon>
        <taxon>Sar</taxon>
        <taxon>Alveolata</taxon>
        <taxon>Dinophyceae</taxon>
        <taxon>Prorocentrales</taxon>
        <taxon>Prorocentraceae</taxon>
        <taxon>Prorocentrum</taxon>
    </lineage>
</organism>
<feature type="domain" description="Potassium channel" evidence="11">
    <location>
        <begin position="970"/>
        <end position="1028"/>
    </location>
</feature>
<evidence type="ECO:0000313" key="12">
    <source>
        <dbReference type="EMBL" id="CAK0850306.1"/>
    </source>
</evidence>
<dbReference type="InterPro" id="IPR003280">
    <property type="entry name" value="2pore_dom_K_chnl"/>
</dbReference>
<evidence type="ECO:0000256" key="7">
    <source>
        <dbReference type="ARBA" id="ARBA00023303"/>
    </source>
</evidence>
<name>A0ABN9TVL4_9DINO</name>
<keyword evidence="4 10" id="KW-1133">Transmembrane helix</keyword>
<evidence type="ECO:0000256" key="3">
    <source>
        <dbReference type="ARBA" id="ARBA00022692"/>
    </source>
</evidence>
<feature type="transmembrane region" description="Helical" evidence="10">
    <location>
        <begin position="860"/>
        <end position="884"/>
    </location>
</feature>
<dbReference type="PANTHER" id="PTHR11003">
    <property type="entry name" value="POTASSIUM CHANNEL, SUBFAMILY K"/>
    <property type="match status" value="1"/>
</dbReference>
<evidence type="ECO:0000259" key="11">
    <source>
        <dbReference type="Pfam" id="PF07885"/>
    </source>
</evidence>
<feature type="compositionally biased region" description="Low complexity" evidence="9">
    <location>
        <begin position="430"/>
        <end position="451"/>
    </location>
</feature>
<accession>A0ABN9TVL4</accession>
<comment type="caution">
    <text evidence="12">The sequence shown here is derived from an EMBL/GenBank/DDBJ whole genome shotgun (WGS) entry which is preliminary data.</text>
</comment>
<keyword evidence="5 8" id="KW-0406">Ion transport</keyword>
<evidence type="ECO:0000256" key="8">
    <source>
        <dbReference type="RuleBase" id="RU003857"/>
    </source>
</evidence>